<dbReference type="EMBL" id="JAVHJS010000008">
    <property type="protein sequence ID" value="KAK2849979.1"/>
    <property type="molecule type" value="Genomic_DNA"/>
</dbReference>
<evidence type="ECO:0000313" key="3">
    <source>
        <dbReference type="Proteomes" id="UP001187315"/>
    </source>
</evidence>
<dbReference type="Proteomes" id="UP001187315">
    <property type="component" value="Unassembled WGS sequence"/>
</dbReference>
<organism evidence="2 3">
    <name type="scientific">Tachysurus vachellii</name>
    <name type="common">Darkbarbel catfish</name>
    <name type="synonym">Pelteobagrus vachellii</name>
    <dbReference type="NCBI Taxonomy" id="175792"/>
    <lineage>
        <taxon>Eukaryota</taxon>
        <taxon>Metazoa</taxon>
        <taxon>Chordata</taxon>
        <taxon>Craniata</taxon>
        <taxon>Vertebrata</taxon>
        <taxon>Euteleostomi</taxon>
        <taxon>Actinopterygii</taxon>
        <taxon>Neopterygii</taxon>
        <taxon>Teleostei</taxon>
        <taxon>Ostariophysi</taxon>
        <taxon>Siluriformes</taxon>
        <taxon>Bagridae</taxon>
        <taxon>Tachysurus</taxon>
    </lineage>
</organism>
<accession>A0AA88N1W5</accession>
<protein>
    <submittedName>
        <fullName evidence="2">Uncharacterized protein</fullName>
    </submittedName>
</protein>
<evidence type="ECO:0000313" key="2">
    <source>
        <dbReference type="EMBL" id="KAK2849979.1"/>
    </source>
</evidence>
<reference evidence="2" key="1">
    <citation type="submission" date="2023-08" db="EMBL/GenBank/DDBJ databases">
        <title>Pelteobagrus vachellii genome.</title>
        <authorList>
            <person name="Liu H."/>
        </authorList>
    </citation>
    <scope>NUCLEOTIDE SEQUENCE</scope>
    <source>
        <strain evidence="2">PRFRI_2022a</strain>
        <tissue evidence="2">Muscle</tissue>
    </source>
</reference>
<keyword evidence="3" id="KW-1185">Reference proteome</keyword>
<dbReference type="PANTHER" id="PTHR21707:SF42">
    <property type="entry name" value="FLAGELLUM-ASSOCIATED COILED-COIL DOMAIN-CONTAINING PROTEIN 1"/>
    <property type="match status" value="1"/>
</dbReference>
<proteinExistence type="predicted"/>
<feature type="region of interest" description="Disordered" evidence="1">
    <location>
        <begin position="1"/>
        <end position="40"/>
    </location>
</feature>
<dbReference type="PANTHER" id="PTHR21707">
    <property type="entry name" value="FLAGELLUM-ASSOCIATED COILED-COIL DOMAIN-CONTAINING PROTEIN 1"/>
    <property type="match status" value="1"/>
</dbReference>
<feature type="compositionally biased region" description="Basic and acidic residues" evidence="1">
    <location>
        <begin position="29"/>
        <end position="40"/>
    </location>
</feature>
<sequence>MQEQVGKLTALLQDERRSHQQSYHALLNEAEHKEEKGRKRHQLEMEQLMHDHRSETSKLVEVHTRTLENEKKSADERYALLKKDYDFLKRSFRPYKDSVSDDNNCSKSKEEQERCLKKQLLWLKEQLAQSEAEREIQRKAFQSEIAELHANFKAEVEGLKSQVNEKDVTINVLRATLHQSQEELNIMMCRLSELGKGF</sequence>
<dbReference type="GO" id="GO:0005737">
    <property type="term" value="C:cytoplasm"/>
    <property type="evidence" value="ECO:0007669"/>
    <property type="project" value="TreeGrafter"/>
</dbReference>
<name>A0AA88N1W5_TACVA</name>
<dbReference type="InterPro" id="IPR026674">
    <property type="entry name" value="FLACC1"/>
</dbReference>
<dbReference type="AlphaFoldDB" id="A0AA88N1W5"/>
<gene>
    <name evidence="2" type="ORF">Q7C36_008762</name>
</gene>
<evidence type="ECO:0000256" key="1">
    <source>
        <dbReference type="SAM" id="MobiDB-lite"/>
    </source>
</evidence>
<comment type="caution">
    <text evidence="2">The sequence shown here is derived from an EMBL/GenBank/DDBJ whole genome shotgun (WGS) entry which is preliminary data.</text>
</comment>